<reference evidence="3 4" key="1">
    <citation type="journal article" date="2019" name="Int. J. Syst. Evol. Microbiol.">
        <title>Anaerobacillus alkaliphilus sp. nov., a novel alkaliphilic and moderately halophilic bacterium.</title>
        <authorList>
            <person name="Borsodi A.K."/>
            <person name="Aszalos J.M."/>
            <person name="Bihari P."/>
            <person name="Nagy I."/>
            <person name="Schumann P."/>
            <person name="Sproer C."/>
            <person name="Kovacs A.L."/>
            <person name="Boka K."/>
            <person name="Dobosy P."/>
            <person name="Ovari M."/>
            <person name="Szili-Kovacs T."/>
            <person name="Toth E."/>
        </authorList>
    </citation>
    <scope>NUCLEOTIDE SEQUENCE [LARGE SCALE GENOMIC DNA]</scope>
    <source>
        <strain evidence="3 4">B16-10</strain>
    </source>
</reference>
<keyword evidence="4" id="KW-1185">Reference proteome</keyword>
<name>A0A4V1LGQ8_9BACI</name>
<feature type="domain" description="Thiamine-binding protein" evidence="2">
    <location>
        <begin position="5"/>
        <end position="94"/>
    </location>
</feature>
<dbReference type="GO" id="GO:0005829">
    <property type="term" value="C:cytosol"/>
    <property type="evidence" value="ECO:0007669"/>
    <property type="project" value="TreeGrafter"/>
</dbReference>
<dbReference type="Pfam" id="PF01910">
    <property type="entry name" value="Thiamine_BP"/>
    <property type="match status" value="1"/>
</dbReference>
<dbReference type="Proteomes" id="UP000290649">
    <property type="component" value="Unassembled WGS sequence"/>
</dbReference>
<dbReference type="InterPro" id="IPR002767">
    <property type="entry name" value="Thiamine_BP"/>
</dbReference>
<dbReference type="InterPro" id="IPR029756">
    <property type="entry name" value="MTH1187/YkoF-like"/>
</dbReference>
<evidence type="ECO:0000256" key="1">
    <source>
        <dbReference type="ARBA" id="ARBA00010272"/>
    </source>
</evidence>
<comment type="caution">
    <text evidence="3">The sequence shown here is derived from an EMBL/GenBank/DDBJ whole genome shotgun (WGS) entry which is preliminary data.</text>
</comment>
<evidence type="ECO:0000259" key="2">
    <source>
        <dbReference type="Pfam" id="PF01910"/>
    </source>
</evidence>
<dbReference type="OrthoDB" id="2147383at2"/>
<proteinExistence type="inferred from homology"/>
<organism evidence="3 4">
    <name type="scientific">Anaerobacillus alkaliphilus</name>
    <dbReference type="NCBI Taxonomy" id="1548597"/>
    <lineage>
        <taxon>Bacteria</taxon>
        <taxon>Bacillati</taxon>
        <taxon>Bacillota</taxon>
        <taxon>Bacilli</taxon>
        <taxon>Bacillales</taxon>
        <taxon>Bacillaceae</taxon>
        <taxon>Anaerobacillus</taxon>
    </lineage>
</organism>
<sequence length="96" mass="10548">MPILEISVVPVGSSTPSFSSNVSQAVNIIKERGLNYQVTPTATVIEGSLDEIMDCAKQIHQNEIQNGTQRVVTNISIDDRIDKPMSLEHQVEVVDQ</sequence>
<dbReference type="PANTHER" id="PTHR33777">
    <property type="entry name" value="UPF0045 PROTEIN ECM15"/>
    <property type="match status" value="1"/>
</dbReference>
<dbReference type="AlphaFoldDB" id="A0A4V1LGQ8"/>
<dbReference type="NCBIfam" id="TIGR00106">
    <property type="entry name" value="MTH1187 family thiamine-binding protein"/>
    <property type="match status" value="1"/>
</dbReference>
<protein>
    <submittedName>
        <fullName evidence="3">Thiamine-binding protein</fullName>
    </submittedName>
</protein>
<gene>
    <name evidence="3" type="ORF">DS745_05565</name>
</gene>
<accession>A0A4V1LGQ8</accession>
<dbReference type="PANTHER" id="PTHR33777:SF1">
    <property type="entry name" value="UPF0045 PROTEIN ECM15"/>
    <property type="match status" value="1"/>
</dbReference>
<evidence type="ECO:0000313" key="3">
    <source>
        <dbReference type="EMBL" id="RXJ02778.1"/>
    </source>
</evidence>
<dbReference type="SUPFAM" id="SSF89957">
    <property type="entry name" value="MTH1187/YkoF-like"/>
    <property type="match status" value="1"/>
</dbReference>
<dbReference type="EMBL" id="QOUX01000021">
    <property type="protein sequence ID" value="RXJ02778.1"/>
    <property type="molecule type" value="Genomic_DNA"/>
</dbReference>
<dbReference type="Gene3D" id="3.30.70.930">
    <property type="match status" value="1"/>
</dbReference>
<dbReference type="InterPro" id="IPR051614">
    <property type="entry name" value="UPF0045_domain"/>
</dbReference>
<evidence type="ECO:0000313" key="4">
    <source>
        <dbReference type="Proteomes" id="UP000290649"/>
    </source>
</evidence>
<dbReference type="RefSeq" id="WP_129077287.1">
    <property type="nucleotide sequence ID" value="NZ_QOUX01000021.1"/>
</dbReference>
<comment type="similarity">
    <text evidence="1">Belongs to the UPF0045 family.</text>
</comment>